<feature type="domain" description="FHA" evidence="1">
    <location>
        <begin position="82"/>
        <end position="132"/>
    </location>
</feature>
<protein>
    <submittedName>
        <fullName evidence="2">Unannotated protein</fullName>
    </submittedName>
</protein>
<sequence length="156" mass="16649">MAPVTCRRCGEILNANANFCWSCGAPQHDATTPDTVAVPIVESGSSANSEPAVAPTTCPVDTLVVVSGARKTASIELMKEVSSVGRHEDSDIFLDDVSVSRHHGLFTRTASGRITVRDLNSLNGTYVNGARVEESVLRNGDEIQIGKFKLVFWSAS</sequence>
<reference evidence="2" key="1">
    <citation type="submission" date="2020-05" db="EMBL/GenBank/DDBJ databases">
        <authorList>
            <person name="Chiriac C."/>
            <person name="Salcher M."/>
            <person name="Ghai R."/>
            <person name="Kavagutti S V."/>
        </authorList>
    </citation>
    <scope>NUCLEOTIDE SEQUENCE</scope>
</reference>
<name>A0A6J7DSQ6_9ZZZZ</name>
<dbReference type="Gene3D" id="2.60.200.20">
    <property type="match status" value="1"/>
</dbReference>
<dbReference type="PROSITE" id="PS50006">
    <property type="entry name" value="FHA_DOMAIN"/>
    <property type="match status" value="1"/>
</dbReference>
<dbReference type="PANTHER" id="PTHR23308">
    <property type="entry name" value="NUCLEAR INHIBITOR OF PROTEIN PHOSPHATASE-1"/>
    <property type="match status" value="1"/>
</dbReference>
<dbReference type="SMART" id="SM00240">
    <property type="entry name" value="FHA"/>
    <property type="match status" value="1"/>
</dbReference>
<gene>
    <name evidence="2" type="ORF">UFOPK3381_00896</name>
</gene>
<evidence type="ECO:0000313" key="2">
    <source>
        <dbReference type="EMBL" id="CAB4872548.1"/>
    </source>
</evidence>
<dbReference type="SUPFAM" id="SSF49879">
    <property type="entry name" value="SMAD/FHA domain"/>
    <property type="match status" value="1"/>
</dbReference>
<evidence type="ECO:0000259" key="1">
    <source>
        <dbReference type="PROSITE" id="PS50006"/>
    </source>
</evidence>
<dbReference type="InterPro" id="IPR050923">
    <property type="entry name" value="Cell_Proc_Reg/RNA_Proc"/>
</dbReference>
<dbReference type="AlphaFoldDB" id="A0A6J7DSQ6"/>
<dbReference type="InterPro" id="IPR000253">
    <property type="entry name" value="FHA_dom"/>
</dbReference>
<dbReference type="Pfam" id="PF00498">
    <property type="entry name" value="FHA"/>
    <property type="match status" value="1"/>
</dbReference>
<accession>A0A6J7DSQ6</accession>
<dbReference type="InterPro" id="IPR008984">
    <property type="entry name" value="SMAD_FHA_dom_sf"/>
</dbReference>
<proteinExistence type="predicted"/>
<organism evidence="2">
    <name type="scientific">freshwater metagenome</name>
    <dbReference type="NCBI Taxonomy" id="449393"/>
    <lineage>
        <taxon>unclassified sequences</taxon>
        <taxon>metagenomes</taxon>
        <taxon>ecological metagenomes</taxon>
    </lineage>
</organism>
<dbReference type="EMBL" id="CAFBLN010000034">
    <property type="protein sequence ID" value="CAB4872548.1"/>
    <property type="molecule type" value="Genomic_DNA"/>
</dbReference>